<gene>
    <name evidence="1" type="ORF">HMPREF0204_10488</name>
</gene>
<organism evidence="1 2">
    <name type="scientific">Chryseobacterium gleum ATCC 35910</name>
    <dbReference type="NCBI Taxonomy" id="525257"/>
    <lineage>
        <taxon>Bacteria</taxon>
        <taxon>Pseudomonadati</taxon>
        <taxon>Bacteroidota</taxon>
        <taxon>Flavobacteriia</taxon>
        <taxon>Flavobacteriales</taxon>
        <taxon>Weeksellaceae</taxon>
        <taxon>Chryseobacterium group</taxon>
        <taxon>Chryseobacterium</taxon>
    </lineage>
</organism>
<name>A0ABN0AX63_CHRGE</name>
<proteinExistence type="predicted"/>
<protein>
    <submittedName>
        <fullName evidence="1">Uncharacterized protein</fullName>
    </submittedName>
</protein>
<sequence length="189" mass="22514">MYLSLKNKIMSEEKQQIILVSTKNYITEGIKSTEGNRKILFVNPQLKDHTFLEKEVFKSIFGENLGKEDLFLEPGSYENIVKAYEHILQNLLKDEHRIPEEYTNDRINYFREYIKEQWANDNLTLEEQNNAKYSDIYEALGEYYIVFMRSPKSMIPYKFNNNYLHFKSLYNSGAPLYISKLLDYNDLES</sequence>
<evidence type="ECO:0000313" key="1">
    <source>
        <dbReference type="EMBL" id="EFK37715.1"/>
    </source>
</evidence>
<dbReference type="Proteomes" id="UP000002969">
    <property type="component" value="Unassembled WGS sequence"/>
</dbReference>
<dbReference type="EMBL" id="ACKQ02000002">
    <property type="protein sequence ID" value="EFK37715.1"/>
    <property type="molecule type" value="Genomic_DNA"/>
</dbReference>
<comment type="caution">
    <text evidence="1">The sequence shown here is derived from an EMBL/GenBank/DDBJ whole genome shotgun (WGS) entry which is preliminary data.</text>
</comment>
<reference evidence="1" key="1">
    <citation type="submission" date="2010-06" db="EMBL/GenBank/DDBJ databases">
        <authorList>
            <person name="Muzny D."/>
            <person name="Qin X."/>
            <person name="Buhay C."/>
            <person name="Dugan-Rocha S."/>
            <person name="Ding Y."/>
            <person name="Chen G."/>
            <person name="Hawes A."/>
            <person name="Holder M."/>
            <person name="Jhangiani S."/>
            <person name="Johnson A."/>
            <person name="Khan Z."/>
            <person name="Li Z."/>
            <person name="Liu W."/>
            <person name="Liu X."/>
            <person name="Perez L."/>
            <person name="Shen H."/>
            <person name="Wang Q."/>
            <person name="Watt J."/>
            <person name="Xi L."/>
            <person name="Xin Y."/>
            <person name="Zhou J."/>
            <person name="Deng J."/>
            <person name="Jiang H."/>
            <person name="Liu Y."/>
            <person name="Qu J."/>
            <person name="Song X.-Z."/>
            <person name="Zhang L."/>
            <person name="Villasana D."/>
            <person name="Johnson A."/>
            <person name="Liu J."/>
            <person name="Liyanage D."/>
            <person name="Lorensuhewa L."/>
            <person name="Robinson T."/>
            <person name="Song A."/>
            <person name="Song B.-B."/>
            <person name="Dinh H."/>
            <person name="Thornton R."/>
            <person name="Coyle M."/>
            <person name="Francisco L."/>
            <person name="Jackson L."/>
            <person name="Javaid M."/>
            <person name="Korchina V."/>
            <person name="Kovar C."/>
            <person name="Mata R."/>
            <person name="Mathew T."/>
            <person name="Ngo R."/>
            <person name="Nguyen L."/>
            <person name="Nguyen N."/>
            <person name="Okwuonu G."/>
            <person name="Ongeri F."/>
            <person name="Pham C."/>
            <person name="Simmons D."/>
            <person name="Wilczek-Boney K."/>
            <person name="Hale W."/>
            <person name="Jakkamsetti A."/>
            <person name="Pham P."/>
            <person name="Ruth R."/>
            <person name="San Lucas F."/>
            <person name="Warren J."/>
            <person name="Zhang J."/>
            <person name="Zhao Z."/>
            <person name="Zhou C."/>
            <person name="Zhu D."/>
            <person name="Lee S."/>
            <person name="Bess C."/>
            <person name="Blankenburg K."/>
            <person name="Forbes L."/>
            <person name="Fu Q."/>
            <person name="Gubbala S."/>
            <person name="Hirani K."/>
            <person name="Jayaseelan J.C."/>
            <person name="Lara F."/>
            <person name="Munidasa M."/>
            <person name="Palculict T."/>
            <person name="Patil S."/>
            <person name="Pu L.-L."/>
            <person name="Saada N."/>
            <person name="Tang L."/>
            <person name="Weissenberger G."/>
            <person name="Zhu Y."/>
            <person name="Hemphill L."/>
            <person name="Shang Y."/>
            <person name="Youmans B."/>
            <person name="Ayvaz T."/>
            <person name="Ross M."/>
            <person name="Santibanez J."/>
            <person name="Aqrawi P."/>
            <person name="Gross S."/>
            <person name="Joshi V."/>
            <person name="Fowler G."/>
            <person name="Nazareth L."/>
            <person name="Reid J."/>
            <person name="Worley K."/>
            <person name="Petrosino J."/>
            <person name="Highlander S."/>
            <person name="Gibbs R."/>
        </authorList>
    </citation>
    <scope>NUCLEOTIDE SEQUENCE [LARGE SCALE GENOMIC DNA]</scope>
    <source>
        <strain evidence="1">ATCC 35910</strain>
    </source>
</reference>
<keyword evidence="2" id="KW-1185">Reference proteome</keyword>
<evidence type="ECO:0000313" key="2">
    <source>
        <dbReference type="Proteomes" id="UP000002969"/>
    </source>
</evidence>
<accession>A0ABN0AX63</accession>